<proteinExistence type="predicted"/>
<protein>
    <submittedName>
        <fullName evidence="2">Uncharacterized protein</fullName>
    </submittedName>
</protein>
<feature type="chain" id="PRO_5043567739" evidence="1">
    <location>
        <begin position="23"/>
        <end position="140"/>
    </location>
</feature>
<reference evidence="2" key="1">
    <citation type="submission" date="2023-10" db="EMBL/GenBank/DDBJ databases">
        <title>Clonality and diversity in the soft rot Dickeya solani phytopathogen.</title>
        <authorList>
            <person name="Pedron J."/>
            <person name="Van Gijsegem F."/>
            <person name="Portier P."/>
            <person name="Taghouti G."/>
        </authorList>
    </citation>
    <scope>NUCLEOTIDE SEQUENCE</scope>
    <source>
        <strain evidence="2">CFBP5647</strain>
    </source>
</reference>
<dbReference type="AlphaFoldDB" id="A0AAX4F3V0"/>
<keyword evidence="1" id="KW-0732">Signal</keyword>
<dbReference type="RefSeq" id="WP_316394347.1">
    <property type="nucleotide sequence ID" value="NZ_CP136339.1"/>
</dbReference>
<dbReference type="Proteomes" id="UP001304423">
    <property type="component" value="Chromosome"/>
</dbReference>
<evidence type="ECO:0000256" key="1">
    <source>
        <dbReference type="SAM" id="SignalP"/>
    </source>
</evidence>
<dbReference type="EMBL" id="CP136339">
    <property type="protein sequence ID" value="WOA54384.1"/>
    <property type="molecule type" value="Genomic_DNA"/>
</dbReference>
<name>A0AAX4F3V0_9GAMM</name>
<organism evidence="2 3">
    <name type="scientific">Dickeya solani</name>
    <dbReference type="NCBI Taxonomy" id="1089444"/>
    <lineage>
        <taxon>Bacteria</taxon>
        <taxon>Pseudomonadati</taxon>
        <taxon>Pseudomonadota</taxon>
        <taxon>Gammaproteobacteria</taxon>
        <taxon>Enterobacterales</taxon>
        <taxon>Pectobacteriaceae</taxon>
        <taxon>Dickeya</taxon>
    </lineage>
</organism>
<evidence type="ECO:0000313" key="2">
    <source>
        <dbReference type="EMBL" id="WOA54384.1"/>
    </source>
</evidence>
<accession>A0AAX4F3V0</accession>
<sequence>MEKKIKYTIGLCALLISATSTADKIPTPLLKSLNELNRAYPVVLEKGVLSVALKFDEIEALQARSVVQSMCLSYMSYDGKGRTWKAGAVDTVRIINETISQGFIYQGGDKSCEGWFKSRGDSGDEYLNEKLSRVTFKLPQ</sequence>
<feature type="signal peptide" evidence="1">
    <location>
        <begin position="1"/>
        <end position="22"/>
    </location>
</feature>
<gene>
    <name evidence="2" type="ORF">RXA29_09295</name>
</gene>
<evidence type="ECO:0000313" key="3">
    <source>
        <dbReference type="Proteomes" id="UP001304423"/>
    </source>
</evidence>